<dbReference type="EMBL" id="KB573333">
    <property type="protein sequence ID" value="EMP27115.1"/>
    <property type="molecule type" value="Genomic_DNA"/>
</dbReference>
<accession>M7AVP1</accession>
<name>M7AVP1_CHEMY</name>
<keyword evidence="2" id="KW-1185">Reference proteome</keyword>
<protein>
    <submittedName>
        <fullName evidence="1">Uncharacterized protein</fullName>
    </submittedName>
</protein>
<organism evidence="1 2">
    <name type="scientific">Chelonia mydas</name>
    <name type="common">Green sea-turtle</name>
    <name type="synonym">Chelonia agassizi</name>
    <dbReference type="NCBI Taxonomy" id="8469"/>
    <lineage>
        <taxon>Eukaryota</taxon>
        <taxon>Metazoa</taxon>
        <taxon>Chordata</taxon>
        <taxon>Craniata</taxon>
        <taxon>Vertebrata</taxon>
        <taxon>Euteleostomi</taxon>
        <taxon>Archelosauria</taxon>
        <taxon>Testudinata</taxon>
        <taxon>Testudines</taxon>
        <taxon>Cryptodira</taxon>
        <taxon>Durocryptodira</taxon>
        <taxon>Americhelydia</taxon>
        <taxon>Chelonioidea</taxon>
        <taxon>Cheloniidae</taxon>
        <taxon>Chelonia</taxon>
    </lineage>
</organism>
<feature type="non-terminal residue" evidence="1">
    <location>
        <position position="1"/>
    </location>
</feature>
<reference evidence="2" key="1">
    <citation type="journal article" date="2013" name="Nat. Genet.">
        <title>The draft genomes of soft-shell turtle and green sea turtle yield insights into the development and evolution of the turtle-specific body plan.</title>
        <authorList>
            <person name="Wang Z."/>
            <person name="Pascual-Anaya J."/>
            <person name="Zadissa A."/>
            <person name="Li W."/>
            <person name="Niimura Y."/>
            <person name="Huang Z."/>
            <person name="Li C."/>
            <person name="White S."/>
            <person name="Xiong Z."/>
            <person name="Fang D."/>
            <person name="Wang B."/>
            <person name="Ming Y."/>
            <person name="Chen Y."/>
            <person name="Zheng Y."/>
            <person name="Kuraku S."/>
            <person name="Pignatelli M."/>
            <person name="Herrero J."/>
            <person name="Beal K."/>
            <person name="Nozawa M."/>
            <person name="Li Q."/>
            <person name="Wang J."/>
            <person name="Zhang H."/>
            <person name="Yu L."/>
            <person name="Shigenobu S."/>
            <person name="Wang J."/>
            <person name="Liu J."/>
            <person name="Flicek P."/>
            <person name="Searle S."/>
            <person name="Wang J."/>
            <person name="Kuratani S."/>
            <person name="Yin Y."/>
            <person name="Aken B."/>
            <person name="Zhang G."/>
            <person name="Irie N."/>
        </authorList>
    </citation>
    <scope>NUCLEOTIDE SEQUENCE [LARGE SCALE GENOMIC DNA]</scope>
</reference>
<proteinExistence type="predicted"/>
<evidence type="ECO:0000313" key="1">
    <source>
        <dbReference type="EMBL" id="EMP27115.1"/>
    </source>
</evidence>
<dbReference type="Proteomes" id="UP000031443">
    <property type="component" value="Unassembled WGS sequence"/>
</dbReference>
<sequence>WQTPSSIPPTSKRAEKKYLIAAKGFEYLYTHLPPVSLVVLAANKKDKQGHSNSTPKNKEAKRLNLFRRKIYSTASLQFQVTNHQALLGQYNFNLWDSLHKFKDSMLQEVAQDFGALVEEGTAATQCSLQMAWDVADSAARVVTSVVVMRLSSWLQIAGLSQEMQSSIQDLPFDGLGLFANKWM</sequence>
<dbReference type="Gene3D" id="1.10.287.3160">
    <property type="match status" value="1"/>
</dbReference>
<dbReference type="AlphaFoldDB" id="M7AVP1"/>
<evidence type="ECO:0000313" key="2">
    <source>
        <dbReference type="Proteomes" id="UP000031443"/>
    </source>
</evidence>
<gene>
    <name evidence="1" type="ORF">UY3_15800</name>
</gene>